<keyword evidence="3" id="KW-1185">Reference proteome</keyword>
<dbReference type="Proteomes" id="UP001177023">
    <property type="component" value="Unassembled WGS sequence"/>
</dbReference>
<accession>A0AA36CSN5</accession>
<feature type="compositionally biased region" description="Polar residues" evidence="1">
    <location>
        <begin position="52"/>
        <end position="62"/>
    </location>
</feature>
<protein>
    <submittedName>
        <fullName evidence="2">Uncharacterized protein</fullName>
    </submittedName>
</protein>
<dbReference type="AlphaFoldDB" id="A0AA36CSN5"/>
<feature type="region of interest" description="Disordered" evidence="1">
    <location>
        <begin position="93"/>
        <end position="112"/>
    </location>
</feature>
<name>A0AA36CSN5_9BILA</name>
<sequence>MSAPSGHHHPLLCLADSWSTQPCSSTDYLADQGNDGIFSSASSCQPPARWPQASTPRRSLATSLIRPGNPKMHSPPLAQKTLPNSLLTPLQRTPNNNENMSPSSMIVTPSPNRLKRQRQAAGLLTTFPEMSYGSSGIEPWKDDDPSLLDDIEAPMERPREDLMISGGSMTPQHLTPLKSASSYDIKLETPSKLFPGDEQFDSDFLSLSMDTSGCFSSFASLSSIHRIPEMSTGPLETSVYNESPTRSVNRHHQLLFSPDQKPPVQIKRARRSLPVLHNPALDEALANPHPLHRIPVLYKAEPVDDPSIGVFNEESRDSTSSRIGVRDENEPPGGRKDFSTPKKPLKPFARRWLKIVCGTTGAQREVTRLAHDFYKRFAAEQPTQEA</sequence>
<feature type="region of interest" description="Disordered" evidence="1">
    <location>
        <begin position="35"/>
        <end position="82"/>
    </location>
</feature>
<evidence type="ECO:0000256" key="1">
    <source>
        <dbReference type="SAM" id="MobiDB-lite"/>
    </source>
</evidence>
<evidence type="ECO:0000313" key="3">
    <source>
        <dbReference type="Proteomes" id="UP001177023"/>
    </source>
</evidence>
<dbReference type="EMBL" id="CATQJA010002622">
    <property type="protein sequence ID" value="CAJ0573742.1"/>
    <property type="molecule type" value="Genomic_DNA"/>
</dbReference>
<proteinExistence type="predicted"/>
<reference evidence="2" key="1">
    <citation type="submission" date="2023-06" db="EMBL/GenBank/DDBJ databases">
        <authorList>
            <person name="Delattre M."/>
        </authorList>
    </citation>
    <scope>NUCLEOTIDE SEQUENCE</scope>
    <source>
        <strain evidence="2">AF72</strain>
    </source>
</reference>
<feature type="region of interest" description="Disordered" evidence="1">
    <location>
        <begin position="307"/>
        <end position="344"/>
    </location>
</feature>
<feature type="compositionally biased region" description="Low complexity" evidence="1">
    <location>
        <begin position="94"/>
        <end position="105"/>
    </location>
</feature>
<organism evidence="2 3">
    <name type="scientific">Mesorhabditis spiculigera</name>
    <dbReference type="NCBI Taxonomy" id="96644"/>
    <lineage>
        <taxon>Eukaryota</taxon>
        <taxon>Metazoa</taxon>
        <taxon>Ecdysozoa</taxon>
        <taxon>Nematoda</taxon>
        <taxon>Chromadorea</taxon>
        <taxon>Rhabditida</taxon>
        <taxon>Rhabditina</taxon>
        <taxon>Rhabditomorpha</taxon>
        <taxon>Rhabditoidea</taxon>
        <taxon>Rhabditidae</taxon>
        <taxon>Mesorhabditinae</taxon>
        <taxon>Mesorhabditis</taxon>
    </lineage>
</organism>
<feature type="non-terminal residue" evidence="2">
    <location>
        <position position="386"/>
    </location>
</feature>
<evidence type="ECO:0000313" key="2">
    <source>
        <dbReference type="EMBL" id="CAJ0573742.1"/>
    </source>
</evidence>
<feature type="compositionally biased region" description="Basic and acidic residues" evidence="1">
    <location>
        <begin position="313"/>
        <end position="340"/>
    </location>
</feature>
<comment type="caution">
    <text evidence="2">The sequence shown here is derived from an EMBL/GenBank/DDBJ whole genome shotgun (WGS) entry which is preliminary data.</text>
</comment>
<gene>
    <name evidence="2" type="ORF">MSPICULIGERA_LOCUS12092</name>
</gene>